<organism evidence="3 4">
    <name type="scientific">Hymenobacter montanus</name>
    <dbReference type="NCBI Taxonomy" id="2771359"/>
    <lineage>
        <taxon>Bacteria</taxon>
        <taxon>Pseudomonadati</taxon>
        <taxon>Bacteroidota</taxon>
        <taxon>Cytophagia</taxon>
        <taxon>Cytophagales</taxon>
        <taxon>Hymenobacteraceae</taxon>
        <taxon>Hymenobacter</taxon>
    </lineage>
</organism>
<protein>
    <recommendedName>
        <fullName evidence="5">Organic solvent tolerance-like N-terminal domain-containing protein</fullName>
    </recommendedName>
</protein>
<dbReference type="Proteomes" id="UP000612233">
    <property type="component" value="Unassembled WGS sequence"/>
</dbReference>
<sequence>MKSPLFISFLLIILLSISSLSQARAQALEEASSAESAGSLPWFTLQDNALIIRNGSKTKPLERDIMLPSGVRIDYRSKSVVFANGTRVKFQEGDVLSLNGDFIANTRNPSALSASPEPSAAPAAAPTAAPGAAAASPERPAAPGATPARSSSPHPATAN</sequence>
<feature type="chain" id="PRO_5037909036" description="Organic solvent tolerance-like N-terminal domain-containing protein" evidence="2">
    <location>
        <begin position="26"/>
        <end position="159"/>
    </location>
</feature>
<dbReference type="AlphaFoldDB" id="A0A927GJX5"/>
<comment type="caution">
    <text evidence="3">The sequence shown here is derived from an EMBL/GenBank/DDBJ whole genome shotgun (WGS) entry which is preliminary data.</text>
</comment>
<evidence type="ECO:0000313" key="3">
    <source>
        <dbReference type="EMBL" id="MBD2768566.1"/>
    </source>
</evidence>
<feature type="compositionally biased region" description="Polar residues" evidence="1">
    <location>
        <begin position="148"/>
        <end position="159"/>
    </location>
</feature>
<evidence type="ECO:0000313" key="4">
    <source>
        <dbReference type="Proteomes" id="UP000612233"/>
    </source>
</evidence>
<evidence type="ECO:0000256" key="1">
    <source>
        <dbReference type="SAM" id="MobiDB-lite"/>
    </source>
</evidence>
<gene>
    <name evidence="3" type="ORF">IC235_11780</name>
</gene>
<accession>A0A927GJX5</accession>
<reference evidence="3" key="1">
    <citation type="submission" date="2020-09" db="EMBL/GenBank/DDBJ databases">
        <authorList>
            <person name="Kim M.K."/>
        </authorList>
    </citation>
    <scope>NUCLEOTIDE SEQUENCE</scope>
    <source>
        <strain evidence="3">BT664</strain>
    </source>
</reference>
<keyword evidence="2" id="KW-0732">Signal</keyword>
<evidence type="ECO:0000256" key="2">
    <source>
        <dbReference type="SAM" id="SignalP"/>
    </source>
</evidence>
<evidence type="ECO:0008006" key="5">
    <source>
        <dbReference type="Google" id="ProtNLM"/>
    </source>
</evidence>
<feature type="signal peptide" evidence="2">
    <location>
        <begin position="1"/>
        <end position="25"/>
    </location>
</feature>
<proteinExistence type="predicted"/>
<name>A0A927GJX5_9BACT</name>
<keyword evidence="4" id="KW-1185">Reference proteome</keyword>
<dbReference type="RefSeq" id="WP_191005383.1">
    <property type="nucleotide sequence ID" value="NZ_JACXAD010000012.1"/>
</dbReference>
<dbReference type="EMBL" id="JACXAD010000012">
    <property type="protein sequence ID" value="MBD2768566.1"/>
    <property type="molecule type" value="Genomic_DNA"/>
</dbReference>
<feature type="compositionally biased region" description="Low complexity" evidence="1">
    <location>
        <begin position="109"/>
        <end position="145"/>
    </location>
</feature>
<feature type="region of interest" description="Disordered" evidence="1">
    <location>
        <begin position="107"/>
        <end position="159"/>
    </location>
</feature>